<comment type="similarity">
    <text evidence="16">Belongs to the calcium channel alpha-1 subunit (TC 1.A.1.11) family.</text>
</comment>
<feature type="transmembrane region" description="Helical" evidence="18">
    <location>
        <begin position="35"/>
        <end position="54"/>
    </location>
</feature>
<dbReference type="FunFam" id="1.20.120.350:FF:000009">
    <property type="entry name" value="Voltage-dependent T-type calcium channel subunit alpha"/>
    <property type="match status" value="1"/>
</dbReference>
<feature type="transmembrane region" description="Helical" evidence="18">
    <location>
        <begin position="1717"/>
        <end position="1740"/>
    </location>
</feature>
<dbReference type="VEuPathDB" id="VectorBase:BGLAX_031515"/>
<evidence type="ECO:0000256" key="16">
    <source>
        <dbReference type="RuleBase" id="RU003808"/>
    </source>
</evidence>
<keyword evidence="5 18" id="KW-0812">Transmembrane</keyword>
<keyword evidence="12" id="KW-0325">Glycoprotein</keyword>
<feature type="region of interest" description="Disordered" evidence="17">
    <location>
        <begin position="1260"/>
        <end position="1279"/>
    </location>
</feature>
<feature type="domain" description="Ion transport" evidence="19">
    <location>
        <begin position="1353"/>
        <end position="1629"/>
    </location>
</feature>
<evidence type="ECO:0000256" key="12">
    <source>
        <dbReference type="ARBA" id="ARBA00023180"/>
    </source>
</evidence>
<feature type="transmembrane region" description="Helical" evidence="18">
    <location>
        <begin position="1392"/>
        <end position="1412"/>
    </location>
</feature>
<reference evidence="20" key="1">
    <citation type="submission" date="2020-05" db="UniProtKB">
        <authorList>
            <consortium name="EnsemblMetazoa"/>
        </authorList>
    </citation>
    <scope>IDENTIFICATION</scope>
    <source>
        <strain evidence="20">BB02</strain>
    </source>
</reference>
<evidence type="ECO:0000256" key="7">
    <source>
        <dbReference type="ARBA" id="ARBA00022837"/>
    </source>
</evidence>
<keyword evidence="7 15" id="KW-0106">Calcium</keyword>
<feature type="compositionally biased region" description="Polar residues" evidence="17">
    <location>
        <begin position="1204"/>
        <end position="1216"/>
    </location>
</feature>
<evidence type="ECO:0000313" key="21">
    <source>
        <dbReference type="Proteomes" id="UP000076420"/>
    </source>
</evidence>
<keyword evidence="13" id="KW-0407">Ion channel</keyword>
<keyword evidence="15" id="KW-0479">Metal-binding</keyword>
<dbReference type="KEGG" id="bgt:106079304"/>
<feature type="compositionally biased region" description="Polar residues" evidence="17">
    <location>
        <begin position="990"/>
        <end position="1000"/>
    </location>
</feature>
<feature type="transmembrane region" description="Helical" evidence="18">
    <location>
        <begin position="287"/>
        <end position="312"/>
    </location>
</feature>
<feature type="transmembrane region" description="Helical" evidence="18">
    <location>
        <begin position="773"/>
        <end position="797"/>
    </location>
</feature>
<keyword evidence="8 16" id="KW-0851">Voltage-gated channel</keyword>
<dbReference type="Pfam" id="PF00520">
    <property type="entry name" value="Ion_trans"/>
    <property type="match status" value="4"/>
</dbReference>
<protein>
    <recommendedName>
        <fullName evidence="19">Ion transport domain-containing protein</fullName>
    </recommendedName>
</protein>
<feature type="region of interest" description="Disordered" evidence="17">
    <location>
        <begin position="1022"/>
        <end position="1080"/>
    </location>
</feature>
<feature type="transmembrane region" description="Helical" evidence="18">
    <location>
        <begin position="1493"/>
        <end position="1515"/>
    </location>
</feature>
<feature type="region of interest" description="Disordered" evidence="17">
    <location>
        <begin position="2312"/>
        <end position="2348"/>
    </location>
</feature>
<feature type="region of interest" description="Disordered" evidence="17">
    <location>
        <begin position="2146"/>
        <end position="2172"/>
    </location>
</feature>
<feature type="binding site" evidence="15">
    <location>
        <position position="1568"/>
    </location>
    <ligand>
        <name>Ca(2+)</name>
        <dbReference type="ChEBI" id="CHEBI:29108"/>
    </ligand>
</feature>
<dbReference type="GO" id="GO:0005891">
    <property type="term" value="C:voltage-gated calcium channel complex"/>
    <property type="evidence" value="ECO:0007669"/>
    <property type="project" value="InterPro"/>
</dbReference>
<dbReference type="PANTHER" id="PTHR10037">
    <property type="entry name" value="VOLTAGE-GATED CATION CHANNEL CALCIUM AND SODIUM"/>
    <property type="match status" value="1"/>
</dbReference>
<feature type="region of interest" description="Disordered" evidence="17">
    <location>
        <begin position="2565"/>
        <end position="2601"/>
    </location>
</feature>
<dbReference type="GO" id="GO:0070509">
    <property type="term" value="P:calcium ion import"/>
    <property type="evidence" value="ECO:0007669"/>
    <property type="project" value="TreeGrafter"/>
</dbReference>
<accession>A0A2C9KE85</accession>
<evidence type="ECO:0000256" key="2">
    <source>
        <dbReference type="ARBA" id="ARBA00022448"/>
    </source>
</evidence>
<keyword evidence="10" id="KW-0406">Ion transport</keyword>
<sequence length="2689" mass="299546">MFVIILNCVTLGMYQPCNDECDTFRCKLLENFDHFIFAFFAVEMGIKMIAMGVAGKDTYLADSWNRLDCFIVVAGLAEYIVNKTIEYSVNTENLSLSAIRTVRVLRPLRAINRIPSMRILVMLLLDTLPMLGNVLLLCFFVFFIFGIIGVQLWSGVLRRRCFLELPENVSVPAFVPLYYIKSPKIEYICSPFNESGISKCQDFPPFHYEGIACNATARNDSDNVPVNGSSCVNWNQYYTSCEERGENPYQGAVSFDNIGLAWVAIFQVISLESWVNIMYFVQDAHSFWDWIYFVALIVIGSFFMINLCLVVIATQFSETKKRETERMLQERKRFQSCSTLASNSEPAGCYTELLKLIAQMYRRVKRKLIKTYYKTRGMQKINPEKSLSLRRKKSKKKGTNIQKSLQQRFSIVHPHTSSHPATVHHHQHMHLVPSHSPQPQHPVHHISLVTPDIRYQSPPRPSSTPQAPRASPEQSDIDSMSSPRRPNYLVLPSSNYSLNPSSESLAVSHLSIDPFTPVLFKSQQNSPNHLTANIGFALPLWFSRASSYSSGASGPGKILPSLPEVLAAQGAKNAVLAASNMLLNVDLEPSKTQSIADKGLFADNLLMDIVGDKHLTTQMSMQSDPEVLQLGSGQSQVDQDIASCAGSGVLCAGDKEVSGPHSTSSFNPTAIIIAGGDVADSELDISKDDSGVSFRSSNLCELLNGMQKRLKYFVESNFFQRSILVAILLNTLSMGVEYHNQPEELTIVLEYSNIVFCVMFGTEMTFKIFAYGLFGYISNGFNVFDGFIVILSIVELAQPGENGASGLSVLRTFRLLRILKLVRFMPALRRQLVVMLRTMDNVATFFALLVLFMFIFSILGMNLFGGSFCEMEDGTACSCKERCNASLCKCDRANFDNLLWSLVTVFQVLTQEDWNTVLYNGMAKTSTWASLYFVALMTFGNYVLFNLLVAILVEGFSTEDEEKKKEKIKETDAADKDEEDEEEKEKQRLAENNNIDDVQSTKSCLNSVDLDVKNNKEKEKKMLALPPSSAPIIKTESPPPNHGFTSSDGPLNPPLITHTAATPMATPQGSPNENAIKDTNNKLSVSVKRSALKSTLSVDSDKSPSFRGGSPRPSPCLRRTNSRGSHHQRSASWRARNRRLRGDKTSLVVDSLSDSADDVEDDVFSSSHSQSPTYSAGTPRTPSVNTHGHAVTYVFSDCNGHPPLNNQRALSPQSSLKGRALTPRNSFKSHHTWSRNNSVGSGRSICNSFELSRQNSFTSHRTVNSLGSGNSKDDKSNKNYVDLPDVKIALDKEEGRENEADEADPDAIDETEWNCSWCPEPRGCFLERHEYAFYLLSNENSLRKLAHHLISRKWFDNTVLIFIALNCITLAMERPDIPPESVVSYEERHFLIYTNYVFTFVFTIEMLIKVTAKGFFIGKHAYFKSGWNVMDGFLVIISLIDIFISITASSSPKIFGILRVFRLLRTLRPLRVISRAPGLKLVVQTLLSSLRPIGNIVLICCTFFIIFGILGVQLFKGTFYYCRGLNVTHVTNRNQCLEDKKNEWVNQKYNFDNLGQALMALFVLASKDGWVQIMYTGLDAVGVDKQPIENYNEWRLIYFISFLLLVAFFVLNMFVGVVVENFHKCRESQEIEERAKRAAKRQEKLDKKRKSEAPKALSEMREPPYWANYSHSRLLIHTVINSKYFDLAIAAVIGLNVITMAMEYHTMPEELTFALKIFNFFFTSVFILESVMKIIALGFLRYIKDRWNQLDILIVILSVVGIVLEEMRTTFIPINPTIIRVMRVLRIARVLKLLKMAKGIRALLDTVIQALPQVGNLGLLFFLLFFIFAALGVELFGRLDCDREPCEGLGKHAHFKNFGMAFLTLFRVATGDNWNGIMKDTLREKCDRSDNCLKDCCVSPLIAPVYFVVFVLMAQFVLVNVVVAVLMKHLEETYKYKELDDELEDELRAEMCALALAGKAGPDGIEIKESHRMMDDDTILLRDALITITKAADNPDSKESGLEEDNLGGLNVSTLPSFTFSVRPPSEEQSRSEDAATGVSPVNASLTIEGMGSSWSSMDSNRLAVTPSMTGSSPSSERSVRISSPPIKRAHSPYLLNLQGSSGSLQRRPLVKQYSMDVGSDPQLNNMNSSMPDVWDKFSDTQKAVSKPESGIFRSQPSLKDTKMGSLEGKSGGSLDLKEGVLPGECLPARDRIKHKLLRSRSSGAKYSRFRDKYKQSNLNKVVHQASSDVASKELLKRSNLTGSNETGSDVDESLCSDWGSEEAACDLEVKMITGGAEDDDDDIHPTLSPYLSEDRDSSQLATCRTVVDSAASSNMSTPRGDSRVIKAPYPKCKSPLPPTIQSPRNNPGIDNTSFEFGEDVRIPPCCKARETVAVKRSNSFSSSKLVPKAFSPPRTISPRSDRSLSPYSFREHTTSVSPLALPPSPLALEDSAYKLRNIDGGVSPLPFAHSHMLTVPSPHSLYPNPHIRSPSPTPPKYVHLLPPSADCSYGGNRQSKGSPAPVRRQQTFSRSSAVDQESFIPAAMSPLRRRIPHTLSMDSAFLIPPGISQSYSINDPYVELHAGCRATSPLPSPRNSQQTLPGMFTRSASPQPPQQPSRSCHHLLTQQDGSVLYPSVSVISTSPDSDQNNVSLIVPAGNANSIDSTASDKRETNFSSTVLHNDDNKQALDDEGTMKDSQNEDKYVDKSL</sequence>
<keyword evidence="6" id="KW-0677">Repeat</keyword>
<feature type="region of interest" description="Disordered" evidence="17">
    <location>
        <begin position="2384"/>
        <end position="2409"/>
    </location>
</feature>
<feature type="transmembrane region" description="Helical" evidence="18">
    <location>
        <begin position="130"/>
        <end position="153"/>
    </location>
</feature>
<feature type="compositionally biased region" description="Polar residues" evidence="17">
    <location>
        <begin position="1065"/>
        <end position="1074"/>
    </location>
</feature>
<comment type="catalytic activity">
    <reaction evidence="14">
        <text>Ca(2+)(in) = Ca(2+)(out)</text>
        <dbReference type="Rhea" id="RHEA:29671"/>
        <dbReference type="ChEBI" id="CHEBI:29108"/>
    </reaction>
</comment>
<feature type="compositionally biased region" description="Basic and acidic residues" evidence="17">
    <location>
        <begin position="962"/>
        <end position="974"/>
    </location>
</feature>
<dbReference type="Proteomes" id="UP000076420">
    <property type="component" value="Unassembled WGS sequence"/>
</dbReference>
<dbReference type="PANTHER" id="PTHR10037:SF230">
    <property type="entry name" value="CA[2+]-CHANNEL PROTEIN ALPHA[[1]] SUBUNIT T, ISOFORM F"/>
    <property type="match status" value="1"/>
</dbReference>
<feature type="compositionally biased region" description="Polar residues" evidence="17">
    <location>
        <begin position="1170"/>
        <end position="1185"/>
    </location>
</feature>
<feature type="transmembrane region" description="Helical" evidence="18">
    <location>
        <begin position="1814"/>
        <end position="1833"/>
    </location>
</feature>
<dbReference type="InterPro" id="IPR027359">
    <property type="entry name" value="Volt_channel_dom_sf"/>
</dbReference>
<evidence type="ECO:0000256" key="13">
    <source>
        <dbReference type="ARBA" id="ARBA00023303"/>
    </source>
</evidence>
<evidence type="ECO:0000256" key="8">
    <source>
        <dbReference type="ARBA" id="ARBA00022882"/>
    </source>
</evidence>
<dbReference type="FunFam" id="1.10.287.70:FF:000125">
    <property type="entry name" value="Voltage-dependent T-type calcium channel subunit alpha"/>
    <property type="match status" value="1"/>
</dbReference>
<dbReference type="Gene3D" id="1.20.120.350">
    <property type="entry name" value="Voltage-gated potassium channels. Chain C"/>
    <property type="match status" value="4"/>
</dbReference>
<feature type="transmembrane region" description="Helical" evidence="18">
    <location>
        <begin position="931"/>
        <end position="953"/>
    </location>
</feature>
<feature type="region of interest" description="Disordered" evidence="17">
    <location>
        <begin position="1636"/>
        <end position="1656"/>
    </location>
</feature>
<dbReference type="GO" id="GO:0086010">
    <property type="term" value="P:membrane depolarization during action potential"/>
    <property type="evidence" value="ECO:0007669"/>
    <property type="project" value="TreeGrafter"/>
</dbReference>
<keyword evidence="2" id="KW-0813">Transport</keyword>
<feature type="compositionally biased region" description="Polar residues" evidence="17">
    <location>
        <begin position="1260"/>
        <end position="1270"/>
    </location>
</feature>
<evidence type="ECO:0000256" key="14">
    <source>
        <dbReference type="ARBA" id="ARBA00036634"/>
    </source>
</evidence>
<dbReference type="GO" id="GO:0001518">
    <property type="term" value="C:voltage-gated sodium channel complex"/>
    <property type="evidence" value="ECO:0007669"/>
    <property type="project" value="TreeGrafter"/>
</dbReference>
<evidence type="ECO:0000256" key="1">
    <source>
        <dbReference type="ARBA" id="ARBA00004141"/>
    </source>
</evidence>
<feature type="transmembrane region" description="Helical" evidence="18">
    <location>
        <begin position="260"/>
        <end position="281"/>
    </location>
</feature>
<feature type="binding site" evidence="15">
    <location>
        <position position="912"/>
    </location>
    <ligand>
        <name>Ca(2+)</name>
        <dbReference type="ChEBI" id="CHEBI:29108"/>
    </ligand>
</feature>
<proteinExistence type="inferred from homology"/>
<evidence type="ECO:0000256" key="11">
    <source>
        <dbReference type="ARBA" id="ARBA00023136"/>
    </source>
</evidence>
<evidence type="ECO:0000256" key="5">
    <source>
        <dbReference type="ARBA" id="ARBA00022692"/>
    </source>
</evidence>
<feature type="region of interest" description="Disordered" evidence="17">
    <location>
        <begin position="2486"/>
        <end position="2515"/>
    </location>
</feature>
<feature type="transmembrane region" description="Helical" evidence="18">
    <location>
        <begin position="1684"/>
        <end position="1705"/>
    </location>
</feature>
<name>A0A2C9KE85_BIOGL</name>
<feature type="binding site" evidence="15">
    <location>
        <position position="272"/>
    </location>
    <ligand>
        <name>Ca(2+)</name>
        <dbReference type="ChEBI" id="CHEBI:29108"/>
    </ligand>
</feature>
<dbReference type="GO" id="GO:0008332">
    <property type="term" value="F:low voltage-gated calcium channel activity"/>
    <property type="evidence" value="ECO:0007669"/>
    <property type="project" value="TreeGrafter"/>
</dbReference>
<feature type="domain" description="Ion transport" evidence="19">
    <location>
        <begin position="1"/>
        <end position="323"/>
    </location>
</feature>
<keyword evidence="4 16" id="KW-0107">Calcium channel</keyword>
<dbReference type="PRINTS" id="PR00167">
    <property type="entry name" value="CACHANNEL"/>
</dbReference>
<comment type="subcellular location">
    <subcellularLocation>
        <location evidence="1 16">Membrane</location>
        <topology evidence="1 16">Multi-pass membrane protein</topology>
    </subcellularLocation>
</comment>
<dbReference type="EnsemblMetazoa" id="BGLB018148-RF">
    <property type="protein sequence ID" value="BGLB018148-PF"/>
    <property type="gene ID" value="BGLB018148"/>
</dbReference>
<feature type="domain" description="Ion transport" evidence="19">
    <location>
        <begin position="1682"/>
        <end position="1937"/>
    </location>
</feature>
<feature type="transmembrane region" description="Helical" evidence="18">
    <location>
        <begin position="1905"/>
        <end position="1927"/>
    </location>
</feature>
<evidence type="ECO:0000256" key="10">
    <source>
        <dbReference type="ARBA" id="ARBA00023065"/>
    </source>
</evidence>
<keyword evidence="3 16" id="KW-0109">Calcium transport</keyword>
<feature type="region of interest" description="Disordered" evidence="17">
    <location>
        <begin position="415"/>
        <end position="488"/>
    </location>
</feature>
<feature type="compositionally biased region" description="Basic residues" evidence="17">
    <location>
        <begin position="1120"/>
        <end position="1138"/>
    </location>
</feature>
<dbReference type="GO" id="GO:0043005">
    <property type="term" value="C:neuron projection"/>
    <property type="evidence" value="ECO:0007669"/>
    <property type="project" value="TreeGrafter"/>
</dbReference>
<feature type="compositionally biased region" description="Basic and acidic residues" evidence="17">
    <location>
        <begin position="2661"/>
        <end position="2689"/>
    </location>
</feature>
<organism evidence="20 21">
    <name type="scientific">Biomphalaria glabrata</name>
    <name type="common">Bloodfluke planorb</name>
    <name type="synonym">Freshwater snail</name>
    <dbReference type="NCBI Taxonomy" id="6526"/>
    <lineage>
        <taxon>Eukaryota</taxon>
        <taxon>Metazoa</taxon>
        <taxon>Spiralia</taxon>
        <taxon>Lophotrochozoa</taxon>
        <taxon>Mollusca</taxon>
        <taxon>Gastropoda</taxon>
        <taxon>Heterobranchia</taxon>
        <taxon>Euthyneura</taxon>
        <taxon>Panpulmonata</taxon>
        <taxon>Hygrophila</taxon>
        <taxon>Lymnaeoidea</taxon>
        <taxon>Planorbidae</taxon>
        <taxon>Biomphalaria</taxon>
    </lineage>
</organism>
<evidence type="ECO:0000256" key="17">
    <source>
        <dbReference type="SAM" id="MobiDB-lite"/>
    </source>
</evidence>
<feature type="region of interest" description="Disordered" evidence="17">
    <location>
        <begin position="962"/>
        <end position="1000"/>
    </location>
</feature>
<dbReference type="OrthoDB" id="416585at2759"/>
<feature type="transmembrane region" description="Helical" evidence="18">
    <location>
        <begin position="1752"/>
        <end position="1771"/>
    </location>
</feature>
<dbReference type="InterPro" id="IPR043203">
    <property type="entry name" value="VGCC_Ca_Na"/>
</dbReference>
<feature type="transmembrane region" description="Helical" evidence="18">
    <location>
        <begin position="1596"/>
        <end position="1619"/>
    </location>
</feature>
<evidence type="ECO:0000256" key="6">
    <source>
        <dbReference type="ARBA" id="ARBA00022737"/>
    </source>
</evidence>
<dbReference type="SUPFAM" id="SSF81324">
    <property type="entry name" value="Voltage-gated potassium channels"/>
    <property type="match status" value="4"/>
</dbReference>
<dbReference type="GO" id="GO:0046872">
    <property type="term" value="F:metal ion binding"/>
    <property type="evidence" value="ECO:0007669"/>
    <property type="project" value="UniProtKB-KW"/>
</dbReference>
<dbReference type="GO" id="GO:0005248">
    <property type="term" value="F:voltage-gated sodium channel activity"/>
    <property type="evidence" value="ECO:0007669"/>
    <property type="project" value="TreeGrafter"/>
</dbReference>
<feature type="transmembrane region" description="Helical" evidence="18">
    <location>
        <begin position="842"/>
        <end position="864"/>
    </location>
</feature>
<dbReference type="VEuPathDB" id="VectorBase:BGLB018148"/>
<feature type="region of interest" description="Disordered" evidence="17">
    <location>
        <begin position="2639"/>
        <end position="2689"/>
    </location>
</feature>
<dbReference type="FunFam" id="1.20.120.350:FF:000007">
    <property type="entry name" value="Voltage-dependent T-type calcium channel subunit alpha"/>
    <property type="match status" value="1"/>
</dbReference>
<feature type="transmembrane region" description="Helical" evidence="18">
    <location>
        <begin position="1557"/>
        <end position="1576"/>
    </location>
</feature>
<evidence type="ECO:0000256" key="9">
    <source>
        <dbReference type="ARBA" id="ARBA00022989"/>
    </source>
</evidence>
<feature type="domain" description="Ion transport" evidence="19">
    <location>
        <begin position="717"/>
        <end position="963"/>
    </location>
</feature>
<evidence type="ECO:0000256" key="15">
    <source>
        <dbReference type="PIRSR" id="PIRSR602077-1"/>
    </source>
</evidence>
<dbReference type="InterPro" id="IPR005821">
    <property type="entry name" value="Ion_trans_dom"/>
</dbReference>
<evidence type="ECO:0000313" key="20">
    <source>
        <dbReference type="EnsemblMetazoa" id="BGLB018148-PF"/>
    </source>
</evidence>
<dbReference type="FunFam" id="1.20.120.350:FF:000008">
    <property type="entry name" value="Voltage-dependent T-type calcium channel subunit alpha"/>
    <property type="match status" value="1"/>
</dbReference>
<feature type="region of interest" description="Disordered" evidence="17">
    <location>
        <begin position="1093"/>
        <end position="1138"/>
    </location>
</feature>
<keyword evidence="9 18" id="KW-1133">Transmembrane helix</keyword>
<evidence type="ECO:0000256" key="18">
    <source>
        <dbReference type="SAM" id="Phobius"/>
    </source>
</evidence>
<gene>
    <name evidence="20" type="primary">106079304</name>
</gene>
<evidence type="ECO:0000259" key="19">
    <source>
        <dbReference type="Pfam" id="PF00520"/>
    </source>
</evidence>
<dbReference type="InterPro" id="IPR002077">
    <property type="entry name" value="VDCCAlpha1"/>
</dbReference>
<dbReference type="FunFam" id="1.10.287.70:FF:000018">
    <property type="entry name" value="Voltage-dependent T-type calcium channel subunit alpha"/>
    <property type="match status" value="1"/>
</dbReference>
<feature type="region of interest" description="Disordered" evidence="17">
    <location>
        <begin position="1204"/>
        <end position="1239"/>
    </location>
</feature>
<feature type="transmembrane region" description="Helical" evidence="18">
    <location>
        <begin position="1433"/>
        <end position="1455"/>
    </location>
</feature>
<evidence type="ECO:0000256" key="3">
    <source>
        <dbReference type="ARBA" id="ARBA00022568"/>
    </source>
</evidence>
<feature type="region of interest" description="Disordered" evidence="17">
    <location>
        <begin position="1152"/>
        <end position="1185"/>
    </location>
</feature>
<dbReference type="Gene3D" id="1.10.287.70">
    <property type="match status" value="4"/>
</dbReference>
<dbReference type="FunFam" id="1.10.287.70:FF:000120">
    <property type="entry name" value="Voltage-dependent T-type calcium channel subunit alpha"/>
    <property type="match status" value="1"/>
</dbReference>
<feature type="compositionally biased region" description="Polar residues" evidence="17">
    <location>
        <begin position="472"/>
        <end position="484"/>
    </location>
</feature>
<keyword evidence="11 18" id="KW-0472">Membrane</keyword>
<dbReference type="STRING" id="6526.A0A2C9KE85"/>
<evidence type="ECO:0000256" key="4">
    <source>
        <dbReference type="ARBA" id="ARBA00022673"/>
    </source>
</evidence>
<feature type="compositionally biased region" description="Polar residues" evidence="17">
    <location>
        <begin position="2505"/>
        <end position="2515"/>
    </location>
</feature>